<dbReference type="SUPFAM" id="SSF53098">
    <property type="entry name" value="Ribonuclease H-like"/>
    <property type="match status" value="1"/>
</dbReference>
<comment type="caution">
    <text evidence="3">The sequence shown here is derived from an EMBL/GenBank/DDBJ whole genome shotgun (WGS) entry which is preliminary data.</text>
</comment>
<dbReference type="Proteomes" id="UP001549921">
    <property type="component" value="Unassembled WGS sequence"/>
</dbReference>
<dbReference type="InterPro" id="IPR043502">
    <property type="entry name" value="DNA/RNA_pol_sf"/>
</dbReference>
<dbReference type="Pfam" id="PF18701">
    <property type="entry name" value="DUF5641"/>
    <property type="match status" value="1"/>
</dbReference>
<protein>
    <recommendedName>
        <fullName evidence="2">Integrase catalytic domain-containing protein</fullName>
    </recommendedName>
</protein>
<evidence type="ECO:0000256" key="1">
    <source>
        <dbReference type="SAM" id="MobiDB-lite"/>
    </source>
</evidence>
<dbReference type="PANTHER" id="PTHR47331">
    <property type="entry name" value="PHD-TYPE DOMAIN-CONTAINING PROTEIN"/>
    <property type="match status" value="1"/>
</dbReference>
<dbReference type="Pfam" id="PF03564">
    <property type="entry name" value="DUF1759"/>
    <property type="match status" value="1"/>
</dbReference>
<dbReference type="Pfam" id="PF05380">
    <property type="entry name" value="Peptidase_A17"/>
    <property type="match status" value="1"/>
</dbReference>
<organism evidence="3 4">
    <name type="scientific">Loxostege sticticalis</name>
    <name type="common">Beet webworm moth</name>
    <dbReference type="NCBI Taxonomy" id="481309"/>
    <lineage>
        <taxon>Eukaryota</taxon>
        <taxon>Metazoa</taxon>
        <taxon>Ecdysozoa</taxon>
        <taxon>Arthropoda</taxon>
        <taxon>Hexapoda</taxon>
        <taxon>Insecta</taxon>
        <taxon>Pterygota</taxon>
        <taxon>Neoptera</taxon>
        <taxon>Endopterygota</taxon>
        <taxon>Lepidoptera</taxon>
        <taxon>Glossata</taxon>
        <taxon>Ditrysia</taxon>
        <taxon>Pyraloidea</taxon>
        <taxon>Crambidae</taxon>
        <taxon>Pyraustinae</taxon>
        <taxon>Loxostege</taxon>
    </lineage>
</organism>
<evidence type="ECO:0000313" key="3">
    <source>
        <dbReference type="EMBL" id="KAL0833038.1"/>
    </source>
</evidence>
<dbReference type="InterPro" id="IPR001584">
    <property type="entry name" value="Integrase_cat-core"/>
</dbReference>
<feature type="compositionally biased region" description="Polar residues" evidence="1">
    <location>
        <begin position="214"/>
        <end position="227"/>
    </location>
</feature>
<dbReference type="SUPFAM" id="SSF56672">
    <property type="entry name" value="DNA/RNA polymerases"/>
    <property type="match status" value="1"/>
</dbReference>
<dbReference type="PROSITE" id="PS50994">
    <property type="entry name" value="INTEGRASE"/>
    <property type="match status" value="1"/>
</dbReference>
<feature type="domain" description="Integrase catalytic" evidence="2">
    <location>
        <begin position="1362"/>
        <end position="1551"/>
    </location>
</feature>
<dbReference type="PANTHER" id="PTHR47331:SF5">
    <property type="entry name" value="RIBONUCLEASE H"/>
    <property type="match status" value="1"/>
</dbReference>
<dbReference type="Gene3D" id="3.30.420.10">
    <property type="entry name" value="Ribonuclease H-like superfamily/Ribonuclease H"/>
    <property type="match status" value="1"/>
</dbReference>
<proteinExistence type="predicted"/>
<dbReference type="InterPro" id="IPR005312">
    <property type="entry name" value="DUF1759"/>
</dbReference>
<evidence type="ECO:0000313" key="4">
    <source>
        <dbReference type="Proteomes" id="UP001549921"/>
    </source>
</evidence>
<feature type="region of interest" description="Disordered" evidence="1">
    <location>
        <begin position="214"/>
        <end position="241"/>
    </location>
</feature>
<accession>A0ABD0T4T5</accession>
<name>A0ABD0T4T5_LOXSC</name>
<dbReference type="InterPro" id="IPR012337">
    <property type="entry name" value="RNaseH-like_sf"/>
</dbReference>
<evidence type="ECO:0000259" key="2">
    <source>
        <dbReference type="PROSITE" id="PS50994"/>
    </source>
</evidence>
<dbReference type="EMBL" id="JBEDNZ010000010">
    <property type="protein sequence ID" value="KAL0833038.1"/>
    <property type="molecule type" value="Genomic_DNA"/>
</dbReference>
<dbReference type="InterPro" id="IPR008042">
    <property type="entry name" value="Retrotrans_Pao"/>
</dbReference>
<dbReference type="GO" id="GO:0071897">
    <property type="term" value="P:DNA biosynthetic process"/>
    <property type="evidence" value="ECO:0007669"/>
    <property type="project" value="UniProtKB-ARBA"/>
</dbReference>
<dbReference type="CDD" id="cd01644">
    <property type="entry name" value="RT_pepA17"/>
    <property type="match status" value="1"/>
</dbReference>
<gene>
    <name evidence="3" type="ORF">ABMA28_001156</name>
</gene>
<reference evidence="3 4" key="1">
    <citation type="submission" date="2024-06" db="EMBL/GenBank/DDBJ databases">
        <title>A chromosome-level genome assembly of beet webworm, Loxostege sticticalis.</title>
        <authorList>
            <person name="Zhang Y."/>
        </authorList>
    </citation>
    <scope>NUCLEOTIDE SEQUENCE [LARGE SCALE GENOMIC DNA]</scope>
    <source>
        <strain evidence="3">AQ028</strain>
        <tissue evidence="3">Male pupae</tissue>
    </source>
</reference>
<dbReference type="GO" id="GO:0042575">
    <property type="term" value="C:DNA polymerase complex"/>
    <property type="evidence" value="ECO:0007669"/>
    <property type="project" value="UniProtKB-ARBA"/>
</dbReference>
<dbReference type="InterPro" id="IPR040676">
    <property type="entry name" value="DUF5641"/>
</dbReference>
<dbReference type="InterPro" id="IPR036397">
    <property type="entry name" value="RNaseH_sf"/>
</dbReference>
<sequence length="1675" mass="189838">MLDSEPIAGSSKCGDLHKSVKLPTISMPTFDGSYEHWLEFRDTFLSLVHTSTEISQIQKFHYLKSSLKGSAELVIDSLEFSAANYSVAWELLLNRYNNSNLLVHNHVKALFSIQTITKESPASIRRLIDTILKNLRALKILGEPTDSWDTLIIYIVVSKLDQTTEREWEQYKYTSLNQNCGDTKVSLKIDDLLQFLKRRADMLETLLVSHSKGNHNTYNKKQNTQDNSKVHCNVSSNKSQHDSQSRSKIFCVMCNIKHPLYSCQKFLDLNIKAKLDLLTKHNLCKNCLRSGHTVNDCRFGPCRKCNKKHNSIIHYEESDASPGVTLLSASAIANNPGGPSASCPGQAPLTTAAGTVPTHNKNDESIQVNKVHSDAFDPCVQPVLLSTALVEIADKYSNYHVARALLDGSQRCFITKPFCELLQIPMIQSTHEIRGVGNSVSQSTQICDIDIKSRVNTYSMRIKCFVLLQITSTLPAVNVQSAQFRIPDNVQLANPQFLDSQEIDILIGADRFWDLIIEGIIRLPNGPFLQNTQLGWIISGPLNINTPKNKFVHCNFIQSIDTQSIDTQLRQFWELEELPKTQNALSDSELECEKSFVNNTTRDVDGRFCVRIPLKESADSLGKTYSQAERQFLALEKRLNRVPSYKQLYSDFIHEYISLGHMALVKLYGEPHFIMPHHGVFRAHSTTTKLRVVFNASAPSSSGKSFNDIQLVGPPIQGDLFAILLRFRQHKFTACADVEKMYRQVLVTPEQRDLQLILWRDDSSLPIDVYRLNTVTYGTASAPFLSYRCLKQLAADCTDCDVKRVINEDFYVDDMITGSDNKAKLLEICKNTANVLGQGCFPLRKWTFNFSLTDDQSGSSMTHCSKELSLGEHNQSKTLGLGWYNSSDEFHFTTEFESKPIPVTKRIILSTVSQIFDPLGILSPTVMLGKVLLQKLWLLKLGWDDEVPNDITRAWNRFTSDLSILNSIRVPRYVIGENPIRIELHIFTDASQTAYGTCLYIRTVGHNQVSMRLLCSKGKVAPLKPVSIPRLELCGALLGARLYDKVRDSLHRHFDLVMFWTDSTIVLGWLRMAPSLLKTFVQNRTTEIHELTKELPWRHVSGKDKPADLVSRGISLVDLSKSSLWWDGPLFLRDPEFSPSSSSVSSQLEIDAQELPEVKPSSVHALTSEHITGMSLFPFHRFSQFNRMSRAAAYALRFIHNLRNKNDRRTGPLGVDELRDSVNMLARLSQLESYPSEFKLLSQTGSLKTKHNLSKLNLFIGEDKLIRVGGRIEYSSNFNYDKKHPVLISSKHHFSVLLFRYEHARLLHAAPQALLFALRERWWPVRGRDLAKKVMHQCIICTRFRGKVIHPLMGNLPVERITPTYPFMRCGVDYAGPMLVLNRKGRGAKTSKSYICLFVCFVTRALHLELVSNLSSDAYHLALKRFISRRGKPEVIFSDNGRNFVGLMNEFKKFLSSCSADIVEYASNQQIKFKFIPAYSANFGGLWESGVKSCKYHLLRVLGNAHLTFEELSTLLTQVEAVLNSRPLSPLSSDPHDLNPLTPAHFLVGRPLTTPASVDVRDTPVLRLDRYQRLEQLRQHFWSRWTKEYILEMQTRIKWKQHVADLKADTLVVIKDDNLPPLKWQMGRVEGTIPGKDGIVRVADIRTASGVIRRAVTKLCPLFMDQPTTDTAEVS</sequence>